<dbReference type="InterPro" id="IPR029063">
    <property type="entry name" value="SAM-dependent_MTases_sf"/>
</dbReference>
<protein>
    <recommendedName>
        <fullName evidence="1">Methyltransferase FkbM domain-containing protein</fullName>
    </recommendedName>
</protein>
<dbReference type="AlphaFoldDB" id="A0A150NY63"/>
<proteinExistence type="predicted"/>
<reference evidence="2 3" key="1">
    <citation type="submission" date="2014-02" db="EMBL/GenBank/DDBJ databases">
        <title>The small core and large imbalanced accessory genome model reveals a collaborative survival strategy of Sorangium cellulosum strains in nature.</title>
        <authorList>
            <person name="Han K."/>
            <person name="Peng R."/>
            <person name="Blom J."/>
            <person name="Li Y.-Z."/>
        </authorList>
    </citation>
    <scope>NUCLEOTIDE SEQUENCE [LARGE SCALE GENOMIC DNA]</scope>
    <source>
        <strain evidence="2 3">So0157-25</strain>
    </source>
</reference>
<dbReference type="Gene3D" id="3.40.50.150">
    <property type="entry name" value="Vaccinia Virus protein VP39"/>
    <property type="match status" value="1"/>
</dbReference>
<dbReference type="PANTHER" id="PTHR34203">
    <property type="entry name" value="METHYLTRANSFERASE, FKBM FAMILY PROTEIN"/>
    <property type="match status" value="1"/>
</dbReference>
<accession>A0A150NY63</accession>
<dbReference type="NCBIfam" id="TIGR01444">
    <property type="entry name" value="fkbM_fam"/>
    <property type="match status" value="1"/>
</dbReference>
<gene>
    <name evidence="2" type="ORF">BE08_09075</name>
</gene>
<name>A0A150NY63_SORCE</name>
<dbReference type="EMBL" id="JELY01003724">
    <property type="protein sequence ID" value="KYF46656.1"/>
    <property type="molecule type" value="Genomic_DNA"/>
</dbReference>
<dbReference type="InterPro" id="IPR006342">
    <property type="entry name" value="FkbM_mtfrase"/>
</dbReference>
<comment type="caution">
    <text evidence="2">The sequence shown here is derived from an EMBL/GenBank/DDBJ whole genome shotgun (WGS) entry which is preliminary data.</text>
</comment>
<sequence length="275" mass="31358">MKTFAIQLPDQRVVHDRVPDMARTLHLQVQGYFGPRVQGLLAGGEVTVIDVGANIGLFALEVLKRTGGRARIHCFEPIPETFELLRMNLGSSGSERVRLHRAGLGRAAGTATFHYAPRQSAISSMYDMMASDDKQATLAAIYDERIREKHHADLPAYMRHLPRAVNSLLIDCHAWWMRRGMRRVECELTTLSELIEREQIGHIDLLKIDAEKAEIDVLEGIRPGDWRRIRAVVLELHDFDGRGERVRRMLREHGFEVETDQICPEDVIITMTGYR</sequence>
<dbReference type="Pfam" id="PF05050">
    <property type="entry name" value="Methyltransf_21"/>
    <property type="match status" value="1"/>
</dbReference>
<evidence type="ECO:0000259" key="1">
    <source>
        <dbReference type="Pfam" id="PF05050"/>
    </source>
</evidence>
<evidence type="ECO:0000313" key="3">
    <source>
        <dbReference type="Proteomes" id="UP000075420"/>
    </source>
</evidence>
<feature type="domain" description="Methyltransferase FkbM" evidence="1">
    <location>
        <begin position="50"/>
        <end position="256"/>
    </location>
</feature>
<evidence type="ECO:0000313" key="2">
    <source>
        <dbReference type="EMBL" id="KYF46656.1"/>
    </source>
</evidence>
<organism evidence="2 3">
    <name type="scientific">Sorangium cellulosum</name>
    <name type="common">Polyangium cellulosum</name>
    <dbReference type="NCBI Taxonomy" id="56"/>
    <lineage>
        <taxon>Bacteria</taxon>
        <taxon>Pseudomonadati</taxon>
        <taxon>Myxococcota</taxon>
        <taxon>Polyangia</taxon>
        <taxon>Polyangiales</taxon>
        <taxon>Polyangiaceae</taxon>
        <taxon>Sorangium</taxon>
    </lineage>
</organism>
<dbReference type="Proteomes" id="UP000075420">
    <property type="component" value="Unassembled WGS sequence"/>
</dbReference>
<dbReference type="PANTHER" id="PTHR34203:SF15">
    <property type="entry name" value="SLL1173 PROTEIN"/>
    <property type="match status" value="1"/>
</dbReference>
<dbReference type="InterPro" id="IPR052514">
    <property type="entry name" value="SAM-dependent_MTase"/>
</dbReference>
<dbReference type="SUPFAM" id="SSF53335">
    <property type="entry name" value="S-adenosyl-L-methionine-dependent methyltransferases"/>
    <property type="match status" value="1"/>
</dbReference>